<dbReference type="GO" id="GO:0005737">
    <property type="term" value="C:cytoplasm"/>
    <property type="evidence" value="ECO:0007669"/>
    <property type="project" value="InterPro"/>
</dbReference>
<dbReference type="InParanoid" id="F2UF43"/>
<dbReference type="GO" id="GO:0051015">
    <property type="term" value="F:actin filament binding"/>
    <property type="evidence" value="ECO:0007669"/>
    <property type="project" value="TreeGrafter"/>
</dbReference>
<evidence type="ECO:0000313" key="8">
    <source>
        <dbReference type="EMBL" id="EGD75243.1"/>
    </source>
</evidence>
<dbReference type="GO" id="GO:0051490">
    <property type="term" value="P:negative regulation of filopodium assembly"/>
    <property type="evidence" value="ECO:0007669"/>
    <property type="project" value="TreeGrafter"/>
</dbReference>
<dbReference type="InterPro" id="IPR019771">
    <property type="entry name" value="F-actin_capping_bsu_CS"/>
</dbReference>
<evidence type="ECO:0000256" key="7">
    <source>
        <dbReference type="RuleBase" id="RU365078"/>
    </source>
</evidence>
<dbReference type="KEGG" id="sre:PTSG_06897"/>
<comment type="function">
    <text evidence="7">F-actin-capping proteins bind in a Ca(2+)-independent manner to the fast growing ends of actin filaments (barbed end) thereby blocking the exchange of subunits at these ends. Unlike other capping proteins (such as gelsolin and severin), these proteins do not sever actin filaments.</text>
</comment>
<dbReference type="PANTHER" id="PTHR10619:SF0">
    <property type="entry name" value="F-ACTIN-CAPPING PROTEIN SUBUNIT BETA ISOFORMS 1 AND 2"/>
    <property type="match status" value="1"/>
</dbReference>
<accession>F2UF43</accession>
<dbReference type="GeneID" id="16072855"/>
<dbReference type="FunFam" id="3.90.1150.210:FF:000001">
    <property type="entry name" value="F-actin-capping protein subunit beta"/>
    <property type="match status" value="1"/>
</dbReference>
<evidence type="ECO:0000256" key="6">
    <source>
        <dbReference type="ARBA" id="ARBA00023212"/>
    </source>
</evidence>
<dbReference type="OrthoDB" id="9979678at2759"/>
<dbReference type="GO" id="GO:0000902">
    <property type="term" value="P:cell morphogenesis"/>
    <property type="evidence" value="ECO:0007669"/>
    <property type="project" value="TreeGrafter"/>
</dbReference>
<keyword evidence="5 7" id="KW-0009">Actin-binding</keyword>
<dbReference type="GO" id="GO:0030036">
    <property type="term" value="P:actin cytoskeleton organization"/>
    <property type="evidence" value="ECO:0007669"/>
    <property type="project" value="InterPro"/>
</dbReference>
<dbReference type="RefSeq" id="XP_004992296.1">
    <property type="nucleotide sequence ID" value="XM_004992239.1"/>
</dbReference>
<name>F2UF43_SALR5</name>
<organism evidence="9">
    <name type="scientific">Salpingoeca rosetta (strain ATCC 50818 / BSB-021)</name>
    <dbReference type="NCBI Taxonomy" id="946362"/>
    <lineage>
        <taxon>Eukaryota</taxon>
        <taxon>Choanoflagellata</taxon>
        <taxon>Craspedida</taxon>
        <taxon>Salpingoecidae</taxon>
        <taxon>Salpingoeca</taxon>
    </lineage>
</organism>
<dbReference type="PRINTS" id="PR00192">
    <property type="entry name" value="FACTINCAPB"/>
</dbReference>
<gene>
    <name evidence="8" type="ORF">PTSG_06897</name>
</gene>
<evidence type="ECO:0000256" key="5">
    <source>
        <dbReference type="ARBA" id="ARBA00023203"/>
    </source>
</evidence>
<dbReference type="AlphaFoldDB" id="F2UF43"/>
<dbReference type="GO" id="GO:0051016">
    <property type="term" value="P:barbed-end actin filament capping"/>
    <property type="evidence" value="ECO:0007669"/>
    <property type="project" value="UniProtKB-UniRule"/>
</dbReference>
<comment type="subunit">
    <text evidence="7">Heterodimer of an alpha and a beta subunit.</text>
</comment>
<dbReference type="FunFam" id="1.20.58.570:FF:000001">
    <property type="entry name" value="F-actin-capping protein subunit beta"/>
    <property type="match status" value="1"/>
</dbReference>
<dbReference type="PROSITE" id="PS00231">
    <property type="entry name" value="F_ACTIN_CAPPING_BETA"/>
    <property type="match status" value="1"/>
</dbReference>
<evidence type="ECO:0000256" key="1">
    <source>
        <dbReference type="ARBA" id="ARBA00004245"/>
    </source>
</evidence>
<sequence>MTERQLDCALDLMRRLPPQNIEENLTGVIDLVPSLCEELLSSIDQPLKIAKDEASGRDYLLCDYNRDADSYRSPWSNKYDPPLEDGAVPSDSLRELEIQANQAFDTYRELYYEGGVSSVYLWDLQEGFAGVILIKKVGDGSKKIKGCYDSIHVFEVQETSRGSNATYKLTSTVMLWLETNKETSGMMQLGGSLTRQAEKTLTVSQSSPHIANIGTMVEDMENNMRNTLDQIYFGKTKDVVNSLRSVNPLSSEGLKKDLQAELFKTLKRK</sequence>
<evidence type="ECO:0000313" key="9">
    <source>
        <dbReference type="Proteomes" id="UP000007799"/>
    </source>
</evidence>
<proteinExistence type="inferred from homology"/>
<dbReference type="InterPro" id="IPR042276">
    <property type="entry name" value="CapZ_alpha/beta_2"/>
</dbReference>
<comment type="subcellular location">
    <subcellularLocation>
        <location evidence="1 7">Cytoplasm</location>
        <location evidence="1 7">Cytoskeleton</location>
    </subcellularLocation>
</comment>
<dbReference type="EMBL" id="GL832971">
    <property type="protein sequence ID" value="EGD75243.1"/>
    <property type="molecule type" value="Genomic_DNA"/>
</dbReference>
<keyword evidence="6 7" id="KW-0206">Cytoskeleton</keyword>
<dbReference type="Proteomes" id="UP000007799">
    <property type="component" value="Unassembled WGS sequence"/>
</dbReference>
<evidence type="ECO:0000256" key="4">
    <source>
        <dbReference type="ARBA" id="ARBA00022490"/>
    </source>
</evidence>
<dbReference type="GO" id="GO:0010591">
    <property type="term" value="P:regulation of lamellipodium assembly"/>
    <property type="evidence" value="ECO:0007669"/>
    <property type="project" value="TreeGrafter"/>
</dbReference>
<dbReference type="GO" id="GO:0008290">
    <property type="term" value="C:F-actin capping protein complex"/>
    <property type="evidence" value="ECO:0007669"/>
    <property type="project" value="UniProtKB-UniRule"/>
</dbReference>
<protein>
    <recommendedName>
        <fullName evidence="7">F-actin-capping protein subunit beta</fullName>
    </recommendedName>
</protein>
<dbReference type="PANTHER" id="PTHR10619">
    <property type="entry name" value="F-ACTIN-CAPPING PROTEIN SUBUNIT BETA"/>
    <property type="match status" value="1"/>
</dbReference>
<dbReference type="InterPro" id="IPR001698">
    <property type="entry name" value="CAPZB"/>
</dbReference>
<dbReference type="SUPFAM" id="SSF90096">
    <property type="entry name" value="Subunits of heterodimeric actin filament capping protein Capz"/>
    <property type="match status" value="1"/>
</dbReference>
<dbReference type="InterPro" id="IPR037282">
    <property type="entry name" value="CapZ_alpha/beta"/>
</dbReference>
<dbReference type="STRING" id="946362.F2UF43"/>
<reference evidence="8" key="1">
    <citation type="submission" date="2009-08" db="EMBL/GenBank/DDBJ databases">
        <title>Annotation of Salpingoeca rosetta.</title>
        <authorList>
            <consortium name="The Broad Institute Genome Sequencing Platform"/>
            <person name="Russ C."/>
            <person name="Cuomo C."/>
            <person name="Burger G."/>
            <person name="Gray M.W."/>
            <person name="Holland P.W.H."/>
            <person name="King N."/>
            <person name="Lang F.B.F."/>
            <person name="Roger A.J."/>
            <person name="Ruiz-Trillo I."/>
            <person name="Young S.K."/>
            <person name="Zeng Q."/>
            <person name="Gargeya S."/>
            <person name="Alvarado L."/>
            <person name="Berlin A."/>
            <person name="Chapman S.B."/>
            <person name="Chen Z."/>
            <person name="Freedman E."/>
            <person name="Gellesch M."/>
            <person name="Goldberg J."/>
            <person name="Griggs A."/>
            <person name="Gujja S."/>
            <person name="Heilman E."/>
            <person name="Heiman D."/>
            <person name="Howarth C."/>
            <person name="Mehta T."/>
            <person name="Neiman D."/>
            <person name="Pearson M."/>
            <person name="Roberts A."/>
            <person name="Saif S."/>
            <person name="Shea T."/>
            <person name="Shenoy N."/>
            <person name="Sisk P."/>
            <person name="Stolte C."/>
            <person name="Sykes S."/>
            <person name="White J."/>
            <person name="Yandava C."/>
            <person name="Haas B."/>
            <person name="Nusbaum C."/>
            <person name="Birren B."/>
        </authorList>
    </citation>
    <scope>NUCLEOTIDE SEQUENCE [LARGE SCALE GENOMIC DNA]</scope>
    <source>
        <strain evidence="8">ATCC 50818</strain>
    </source>
</reference>
<comment type="similarity">
    <text evidence="2 7">Belongs to the F-actin-capping protein beta subunit family.</text>
</comment>
<evidence type="ECO:0000256" key="3">
    <source>
        <dbReference type="ARBA" id="ARBA00022467"/>
    </source>
</evidence>
<dbReference type="FunCoup" id="F2UF43">
    <property type="interactions" value="1294"/>
</dbReference>
<dbReference type="Gene3D" id="1.20.58.570">
    <property type="match status" value="1"/>
</dbReference>
<dbReference type="Gene3D" id="3.90.1150.210">
    <property type="entry name" value="F-actin capping protein, beta subunit"/>
    <property type="match status" value="1"/>
</dbReference>
<keyword evidence="3 7" id="KW-0117">Actin capping</keyword>
<dbReference type="InterPro" id="IPR043175">
    <property type="entry name" value="CAPZB_N"/>
</dbReference>
<keyword evidence="4 7" id="KW-0963">Cytoplasm</keyword>
<dbReference type="eggNOG" id="KOG3174">
    <property type="taxonomic scope" value="Eukaryota"/>
</dbReference>
<keyword evidence="9" id="KW-1185">Reference proteome</keyword>
<evidence type="ECO:0000256" key="2">
    <source>
        <dbReference type="ARBA" id="ARBA00006039"/>
    </source>
</evidence>
<dbReference type="Pfam" id="PF01115">
    <property type="entry name" value="F_actin_cap_B"/>
    <property type="match status" value="1"/>
</dbReference>
<dbReference type="OMA" id="WSNKYYP"/>